<gene>
    <name evidence="1" type="ORF">NN4_27080</name>
</gene>
<comment type="caution">
    <text evidence="1">The sequence shown here is derived from an EMBL/GenBank/DDBJ whole genome shotgun (WGS) entry which is preliminary data.</text>
</comment>
<dbReference type="AlphaFoldDB" id="A0A511MC79"/>
<dbReference type="RefSeq" id="WP_147130226.1">
    <property type="nucleotide sequence ID" value="NZ_BJXA01000014.1"/>
</dbReference>
<evidence type="ECO:0000313" key="1">
    <source>
        <dbReference type="EMBL" id="GEM38189.1"/>
    </source>
</evidence>
<name>A0A511MC79_9NOCA</name>
<sequence>MYQHEPNTYVVWRRSSTEPHLDGYVAASTYRPDDDRLCRFEVLFETQDWHQARHRILLERVGDDIAAHREADCFLCWIADQS</sequence>
<protein>
    <submittedName>
        <fullName evidence="1">Uncharacterized protein</fullName>
    </submittedName>
</protein>
<keyword evidence="2" id="KW-1185">Reference proteome</keyword>
<evidence type="ECO:0000313" key="2">
    <source>
        <dbReference type="Proteomes" id="UP000321424"/>
    </source>
</evidence>
<dbReference type="Proteomes" id="UP000321424">
    <property type="component" value="Unassembled WGS sequence"/>
</dbReference>
<accession>A0A511MC79</accession>
<proteinExistence type="predicted"/>
<dbReference type="EMBL" id="BJXA01000014">
    <property type="protein sequence ID" value="GEM38189.1"/>
    <property type="molecule type" value="Genomic_DNA"/>
</dbReference>
<reference evidence="1 2" key="1">
    <citation type="submission" date="2019-07" db="EMBL/GenBank/DDBJ databases">
        <title>Whole genome shotgun sequence of Nocardia ninae NBRC 108245.</title>
        <authorList>
            <person name="Hosoyama A."/>
            <person name="Uohara A."/>
            <person name="Ohji S."/>
            <person name="Ichikawa N."/>
        </authorList>
    </citation>
    <scope>NUCLEOTIDE SEQUENCE [LARGE SCALE GENOMIC DNA]</scope>
    <source>
        <strain evidence="1 2">NBRC 108245</strain>
    </source>
</reference>
<organism evidence="1 2">
    <name type="scientific">Nocardia ninae NBRC 108245</name>
    <dbReference type="NCBI Taxonomy" id="1210091"/>
    <lineage>
        <taxon>Bacteria</taxon>
        <taxon>Bacillati</taxon>
        <taxon>Actinomycetota</taxon>
        <taxon>Actinomycetes</taxon>
        <taxon>Mycobacteriales</taxon>
        <taxon>Nocardiaceae</taxon>
        <taxon>Nocardia</taxon>
    </lineage>
</organism>